<dbReference type="STRING" id="933084.A0A067P3I1"/>
<gene>
    <name evidence="3" type="ORF">JAAARDRAFT_200842</name>
</gene>
<sequence length="882" mass="98516">MIPRAVKVDEIRFSRERDNGVVNETRFSGERDDEVDASRGHKRVRSPTVEERLSRQKRSRSNVPNGTDVERYLDLEVEVDEDEDEEGYDEGQNFQDFFDDEERELNGSPDYAGSSDEEDAQEYAERMQAIAAELIAKFTKRGGVEVEAEEFVEEAPSDTLVMWAARFKLGAQDRFQERLNHLSDVGSIHLQWFGHDFVTLGRVFLIVRLMDGPMIHAIVTETLGYIRETLTRIPDNAVLKVVNYINSVSSEDRIRFGSWVRVRRGVYRGDYGYVTKHFNGSALNGEGRFAMLVVPQLHMKTDPEPRRGRPIPRLRTPEFLTAAYGDEVEPYKEYLGWGRHSFRAGLLLLAFHGFLLQVVAAPPMETVLSFIPALGMAKVLPLLYMDTALHLEPGNRVWMVKGDYSSRAGTIQSILCGLATVRLDSDIVLVDEVEVSVEDIQAFFKIGDYVRVRVGEHAGTEGFLQLVEDDEVEIIVGRVSLDEAGETNLEKSAMDLVRVCKWNILFATPPHRQFHIPHLSNSLVISQDPRDPRIGLLVSVRGGPLKGRQGEVVSVNARTVTVHLDMSQHTDDVESQHLLVISHEKNPTIRPMSFDSAISVSKWALAFYMAGHEPKSPRARAVTPPPSHLDQDAQVVTHEDPGSQNNLMGVWGSQVDAMSVSSAVEEDKGQLFYFATPVTTGLLSVSLVVDQGAWVVTGEDPGSQYRLMKPWSPDDVDVAWARMAVEQDIDSSGVAWLINKHRLFAPVLEDSCICLKLRDSHPQTPKNAYTGFFHSLQGHSQGEIMVRVSKRAQIISLPLNALSPEPVFIGCEAMVTSSEPVGADGASDNLLKFGDVVKVSSKVGDRFCISRLAEMWVKAGKRTKWKLQGEALVLLKDKSKAK</sequence>
<dbReference type="InterPro" id="IPR005824">
    <property type="entry name" value="KOW"/>
</dbReference>
<dbReference type="Proteomes" id="UP000027265">
    <property type="component" value="Unassembled WGS sequence"/>
</dbReference>
<dbReference type="AlphaFoldDB" id="A0A067P3I1"/>
<feature type="domain" description="KOW" evidence="2">
    <location>
        <begin position="531"/>
        <end position="558"/>
    </location>
</feature>
<feature type="domain" description="KOW" evidence="2">
    <location>
        <begin position="253"/>
        <end position="280"/>
    </location>
</feature>
<name>A0A067P3I1_9AGAM</name>
<dbReference type="EMBL" id="KL197784">
    <property type="protein sequence ID" value="KDQ49443.1"/>
    <property type="molecule type" value="Genomic_DNA"/>
</dbReference>
<dbReference type="HOGENOM" id="CLU_326532_0_0_1"/>
<organism evidence="3 4">
    <name type="scientific">Jaapia argillacea MUCL 33604</name>
    <dbReference type="NCBI Taxonomy" id="933084"/>
    <lineage>
        <taxon>Eukaryota</taxon>
        <taxon>Fungi</taxon>
        <taxon>Dikarya</taxon>
        <taxon>Basidiomycota</taxon>
        <taxon>Agaricomycotina</taxon>
        <taxon>Agaricomycetes</taxon>
        <taxon>Agaricomycetidae</taxon>
        <taxon>Jaapiales</taxon>
        <taxon>Jaapiaceae</taxon>
        <taxon>Jaapia</taxon>
    </lineage>
</organism>
<dbReference type="InParanoid" id="A0A067P3I1"/>
<reference evidence="4" key="1">
    <citation type="journal article" date="2014" name="Proc. Natl. Acad. Sci. U.S.A.">
        <title>Extensive sampling of basidiomycete genomes demonstrates inadequacy of the white-rot/brown-rot paradigm for wood decay fungi.</title>
        <authorList>
            <person name="Riley R."/>
            <person name="Salamov A.A."/>
            <person name="Brown D.W."/>
            <person name="Nagy L.G."/>
            <person name="Floudas D."/>
            <person name="Held B.W."/>
            <person name="Levasseur A."/>
            <person name="Lombard V."/>
            <person name="Morin E."/>
            <person name="Otillar R."/>
            <person name="Lindquist E.A."/>
            <person name="Sun H."/>
            <person name="LaButti K.M."/>
            <person name="Schmutz J."/>
            <person name="Jabbour D."/>
            <person name="Luo H."/>
            <person name="Baker S.E."/>
            <person name="Pisabarro A.G."/>
            <person name="Walton J.D."/>
            <person name="Blanchette R.A."/>
            <person name="Henrissat B."/>
            <person name="Martin F."/>
            <person name="Cullen D."/>
            <person name="Hibbett D.S."/>
            <person name="Grigoriev I.V."/>
        </authorList>
    </citation>
    <scope>NUCLEOTIDE SEQUENCE [LARGE SCALE GENOMIC DNA]</scope>
    <source>
        <strain evidence="4">MUCL 33604</strain>
    </source>
</reference>
<proteinExistence type="predicted"/>
<evidence type="ECO:0000256" key="1">
    <source>
        <dbReference type="SAM" id="MobiDB-lite"/>
    </source>
</evidence>
<keyword evidence="4" id="KW-1185">Reference proteome</keyword>
<feature type="domain" description="KOW" evidence="2">
    <location>
        <begin position="390"/>
        <end position="417"/>
    </location>
</feature>
<feature type="region of interest" description="Disordered" evidence="1">
    <location>
        <begin position="103"/>
        <end position="122"/>
    </location>
</feature>
<feature type="domain" description="KOW" evidence="2">
    <location>
        <begin position="443"/>
        <end position="470"/>
    </location>
</feature>
<evidence type="ECO:0000313" key="4">
    <source>
        <dbReference type="Proteomes" id="UP000027265"/>
    </source>
</evidence>
<evidence type="ECO:0000259" key="2">
    <source>
        <dbReference type="SMART" id="SM00739"/>
    </source>
</evidence>
<dbReference type="SMART" id="SM00739">
    <property type="entry name" value="KOW"/>
    <property type="match status" value="4"/>
</dbReference>
<feature type="region of interest" description="Disordered" evidence="1">
    <location>
        <begin position="18"/>
        <end position="73"/>
    </location>
</feature>
<accession>A0A067P3I1</accession>
<dbReference type="Gene3D" id="2.30.30.30">
    <property type="match status" value="1"/>
</dbReference>
<evidence type="ECO:0000313" key="3">
    <source>
        <dbReference type="EMBL" id="KDQ49443.1"/>
    </source>
</evidence>
<protein>
    <recommendedName>
        <fullName evidence="2">KOW domain-containing protein</fullName>
    </recommendedName>
</protein>
<dbReference type="InterPro" id="IPR014722">
    <property type="entry name" value="Rib_uL2_dom2"/>
</dbReference>